<accession>A0ABM4YVK6</accession>
<organism evidence="2 3">
    <name type="scientific">Vulpes vulpes</name>
    <name type="common">Red fox</name>
    <dbReference type="NCBI Taxonomy" id="9627"/>
    <lineage>
        <taxon>Eukaryota</taxon>
        <taxon>Metazoa</taxon>
        <taxon>Chordata</taxon>
        <taxon>Craniata</taxon>
        <taxon>Vertebrata</taxon>
        <taxon>Euteleostomi</taxon>
        <taxon>Mammalia</taxon>
        <taxon>Eutheria</taxon>
        <taxon>Laurasiatheria</taxon>
        <taxon>Carnivora</taxon>
        <taxon>Caniformia</taxon>
        <taxon>Canidae</taxon>
        <taxon>Vulpes</taxon>
    </lineage>
</organism>
<evidence type="ECO:0000256" key="1">
    <source>
        <dbReference type="SAM" id="MobiDB-lite"/>
    </source>
</evidence>
<feature type="region of interest" description="Disordered" evidence="1">
    <location>
        <begin position="1"/>
        <end position="59"/>
    </location>
</feature>
<dbReference type="RefSeq" id="XP_072594323.1">
    <property type="nucleotide sequence ID" value="XM_072738222.1"/>
</dbReference>
<feature type="compositionally biased region" description="Basic and acidic residues" evidence="1">
    <location>
        <begin position="1"/>
        <end position="11"/>
    </location>
</feature>
<gene>
    <name evidence="3" type="primary">LOC112919805</name>
</gene>
<dbReference type="GeneID" id="112919805"/>
<sequence>MKQNKEKENAETKQAAQASLGCGSAAAAAPPQPVPAPSRGSSGGSGAAAAAAAAGGPGDSRCRALAAITEQRAAAAAAAAAAALQGEEAPGQAPLSRGFISRIPSKSDRQDRATSGRAVRMHFHFHQIEALFINLVLYLNKYTWTSREATHTKIAWPCALNLSLRGEKIQNPPEKLFHTHLSLKTNKQEAKESLLCASVSSCARL</sequence>
<protein>
    <submittedName>
        <fullName evidence="3">Uncharacterized protein isoform X1</fullName>
    </submittedName>
</protein>
<proteinExistence type="predicted"/>
<evidence type="ECO:0000313" key="3">
    <source>
        <dbReference type="RefSeq" id="XP_072594323.1"/>
    </source>
</evidence>
<keyword evidence="2" id="KW-1185">Reference proteome</keyword>
<reference evidence="3" key="1">
    <citation type="submission" date="2025-08" db="UniProtKB">
        <authorList>
            <consortium name="RefSeq"/>
        </authorList>
    </citation>
    <scope>IDENTIFICATION</scope>
    <source>
        <tissue evidence="3">Cell line</tissue>
    </source>
</reference>
<feature type="compositionally biased region" description="Low complexity" evidence="1">
    <location>
        <begin position="14"/>
        <end position="29"/>
    </location>
</feature>
<evidence type="ECO:0000313" key="2">
    <source>
        <dbReference type="Proteomes" id="UP001652641"/>
    </source>
</evidence>
<name>A0ABM4YVK6_VULVU</name>
<dbReference type="Proteomes" id="UP001652641">
    <property type="component" value="Chromosome 15"/>
</dbReference>